<dbReference type="SUPFAM" id="SSF103473">
    <property type="entry name" value="MFS general substrate transporter"/>
    <property type="match status" value="1"/>
</dbReference>
<feature type="transmembrane region" description="Helical" evidence="6">
    <location>
        <begin position="330"/>
        <end position="347"/>
    </location>
</feature>
<keyword evidence="3 6" id="KW-0812">Transmembrane</keyword>
<dbReference type="PROSITE" id="PS50850">
    <property type="entry name" value="MFS"/>
    <property type="match status" value="1"/>
</dbReference>
<dbReference type="GO" id="GO:0016020">
    <property type="term" value="C:membrane"/>
    <property type="evidence" value="ECO:0007669"/>
    <property type="project" value="UniProtKB-SubCell"/>
</dbReference>
<dbReference type="GO" id="GO:0022857">
    <property type="term" value="F:transmembrane transporter activity"/>
    <property type="evidence" value="ECO:0007669"/>
    <property type="project" value="InterPro"/>
</dbReference>
<dbReference type="PANTHER" id="PTHR43791:SF78">
    <property type="entry name" value="TRANSPORTER, PUTATIVE (AFU_ORTHOLOGUE AFUA_3G01370)-RELATED"/>
    <property type="match status" value="1"/>
</dbReference>
<dbReference type="InterPro" id="IPR011701">
    <property type="entry name" value="MFS"/>
</dbReference>
<feature type="transmembrane region" description="Helical" evidence="6">
    <location>
        <begin position="589"/>
        <end position="609"/>
    </location>
</feature>
<dbReference type="InterPro" id="IPR036291">
    <property type="entry name" value="NAD(P)-bd_dom_sf"/>
</dbReference>
<evidence type="ECO:0000256" key="4">
    <source>
        <dbReference type="ARBA" id="ARBA00022989"/>
    </source>
</evidence>
<dbReference type="Pfam" id="PF13561">
    <property type="entry name" value="adh_short_C2"/>
    <property type="match status" value="1"/>
</dbReference>
<feature type="transmembrane region" description="Helical" evidence="6">
    <location>
        <begin position="304"/>
        <end position="323"/>
    </location>
</feature>
<feature type="transmembrane region" description="Helical" evidence="6">
    <location>
        <begin position="531"/>
        <end position="550"/>
    </location>
</feature>
<dbReference type="EMBL" id="CAJRGZ010000027">
    <property type="protein sequence ID" value="CAG5182584.1"/>
    <property type="molecule type" value="Genomic_DNA"/>
</dbReference>
<sequence>MNAAPQHLKVLLTGGARGIGRGLFRQLLISGHDVIILDSNKEELEHVRKRAQEWSNGRKESWSALECDLSKRTELKTAVDEVKRKFGGKLDVLINNAFPTDLSISEDRSMEAEGEDMEKEWDLKVAIGLTAPFILSRLCVPLLAAGHSTPNSPGTIINMSSTRAYQAESDHEAYSSVKAGLLGLTQSMSVSLGHRHKIRVNAIIPGWIHVVNESRAGDEGQAKWEDGLSKEDTAWHPSGRVGKVEDITKAVEYLIGNEFVTGQELVVDGGVGRKMVYPENNYASARLAGLEEDLNLTLQQYQTGLSILFVGYILGQVPSNLLLNWFGRPSYYLGFFTIAWGLVSGLSSLAQNFAGIVACRFFLGIVEAPFFPGVLFYLSKWYTKKEMNLRMSIFYSGALIAGAFGNLIAAGILDGMDGRLELSAWRWLYIIEGAATVVMGLVVCFCLPDFPQTWKRLTPEQKHVANRRLALEAADADVDEEGAMSQVKGLKLALGDLKTWIFVGIYMCLTAAQGFGYYFPTLARSLGYSNFISLVLVAPPHIFMTVWSYLHGIVSDRFETRFWFAIYPIIPAFTGFILFMTTSSFGPKYLSFFLMMFLMAMNGTIFSWISGILTRPPAKRASAYALINCLGNSVTIWTLYTYLDNEEPYFYTGIGICAGLMVVAACLLIFLRFLLVRENTRLAALENEDAELSEKEMIRLRRTAETEGISIAEARQLQKGFRYPI</sequence>
<feature type="transmembrane region" description="Helical" evidence="6">
    <location>
        <begin position="391"/>
        <end position="413"/>
    </location>
</feature>
<feature type="transmembrane region" description="Helical" evidence="6">
    <location>
        <begin position="353"/>
        <end position="379"/>
    </location>
</feature>
<keyword evidence="2" id="KW-0813">Transport</keyword>
<dbReference type="GeneID" id="67010372"/>
<evidence type="ECO:0000313" key="9">
    <source>
        <dbReference type="Proteomes" id="UP000676310"/>
    </source>
</evidence>
<dbReference type="InterPro" id="IPR002347">
    <property type="entry name" value="SDR_fam"/>
</dbReference>
<dbReference type="Gene3D" id="3.40.50.720">
    <property type="entry name" value="NAD(P)-binding Rossmann-like Domain"/>
    <property type="match status" value="1"/>
</dbReference>
<organism evidence="8 9">
    <name type="scientific">Alternaria atra</name>
    <dbReference type="NCBI Taxonomy" id="119953"/>
    <lineage>
        <taxon>Eukaryota</taxon>
        <taxon>Fungi</taxon>
        <taxon>Dikarya</taxon>
        <taxon>Ascomycota</taxon>
        <taxon>Pezizomycotina</taxon>
        <taxon>Dothideomycetes</taxon>
        <taxon>Pleosporomycetidae</taxon>
        <taxon>Pleosporales</taxon>
        <taxon>Pleosporineae</taxon>
        <taxon>Pleosporaceae</taxon>
        <taxon>Alternaria</taxon>
        <taxon>Alternaria sect. Ulocladioides</taxon>
    </lineage>
</organism>
<evidence type="ECO:0000313" key="8">
    <source>
        <dbReference type="EMBL" id="CAG5182584.1"/>
    </source>
</evidence>
<gene>
    <name evidence="8" type="ORF">ALTATR162_LOCUS10233</name>
</gene>
<comment type="subcellular location">
    <subcellularLocation>
        <location evidence="1">Membrane</location>
        <topology evidence="1">Multi-pass membrane protein</topology>
    </subcellularLocation>
</comment>
<evidence type="ECO:0000256" key="6">
    <source>
        <dbReference type="SAM" id="Phobius"/>
    </source>
</evidence>
<dbReference type="InterPro" id="IPR036259">
    <property type="entry name" value="MFS_trans_sf"/>
</dbReference>
<feature type="transmembrane region" description="Helical" evidence="6">
    <location>
        <begin position="425"/>
        <end position="447"/>
    </location>
</feature>
<dbReference type="Proteomes" id="UP000676310">
    <property type="component" value="Unassembled WGS sequence"/>
</dbReference>
<comment type="caution">
    <text evidence="8">The sequence shown here is derived from an EMBL/GenBank/DDBJ whole genome shotgun (WGS) entry which is preliminary data.</text>
</comment>
<dbReference type="PRINTS" id="PR00081">
    <property type="entry name" value="GDHRDH"/>
</dbReference>
<feature type="domain" description="Major facilitator superfamily (MFS) profile" evidence="7">
    <location>
        <begin position="250"/>
        <end position="681"/>
    </location>
</feature>
<dbReference type="RefSeq" id="XP_043173804.1">
    <property type="nucleotide sequence ID" value="XM_043317869.1"/>
</dbReference>
<feature type="transmembrane region" description="Helical" evidence="6">
    <location>
        <begin position="562"/>
        <end position="583"/>
    </location>
</feature>
<accession>A0A8J2I9Q5</accession>
<dbReference type="SUPFAM" id="SSF51735">
    <property type="entry name" value="NAD(P)-binding Rossmann-fold domains"/>
    <property type="match status" value="1"/>
</dbReference>
<keyword evidence="9" id="KW-1185">Reference proteome</keyword>
<dbReference type="InterPro" id="IPR020846">
    <property type="entry name" value="MFS_dom"/>
</dbReference>
<feature type="transmembrane region" description="Helical" evidence="6">
    <location>
        <begin position="500"/>
        <end position="519"/>
    </location>
</feature>
<name>A0A8J2I9Q5_9PLEO</name>
<feature type="transmembrane region" description="Helical" evidence="6">
    <location>
        <begin position="649"/>
        <end position="675"/>
    </location>
</feature>
<dbReference type="OrthoDB" id="5840532at2759"/>
<evidence type="ECO:0000259" key="7">
    <source>
        <dbReference type="PROSITE" id="PS50850"/>
    </source>
</evidence>
<dbReference type="Gene3D" id="1.20.1250.20">
    <property type="entry name" value="MFS general substrate transporter like domains"/>
    <property type="match status" value="2"/>
</dbReference>
<dbReference type="FunFam" id="1.20.1250.20:FF:000013">
    <property type="entry name" value="MFS general substrate transporter"/>
    <property type="match status" value="1"/>
</dbReference>
<dbReference type="PANTHER" id="PTHR43791">
    <property type="entry name" value="PERMEASE-RELATED"/>
    <property type="match status" value="1"/>
</dbReference>
<evidence type="ECO:0000256" key="3">
    <source>
        <dbReference type="ARBA" id="ARBA00022692"/>
    </source>
</evidence>
<evidence type="ECO:0000256" key="2">
    <source>
        <dbReference type="ARBA" id="ARBA00022448"/>
    </source>
</evidence>
<dbReference type="FunFam" id="1.20.1250.20:FF:000057">
    <property type="entry name" value="MFS general substrate transporter"/>
    <property type="match status" value="1"/>
</dbReference>
<keyword evidence="5 6" id="KW-0472">Membrane</keyword>
<protein>
    <recommendedName>
        <fullName evidence="7">Major facilitator superfamily (MFS) profile domain-containing protein</fullName>
    </recommendedName>
</protein>
<evidence type="ECO:0000256" key="1">
    <source>
        <dbReference type="ARBA" id="ARBA00004141"/>
    </source>
</evidence>
<reference evidence="8" key="1">
    <citation type="submission" date="2021-05" db="EMBL/GenBank/DDBJ databases">
        <authorList>
            <person name="Stam R."/>
        </authorList>
    </citation>
    <scope>NUCLEOTIDE SEQUENCE</scope>
    <source>
        <strain evidence="8">CS162</strain>
    </source>
</reference>
<dbReference type="AlphaFoldDB" id="A0A8J2I9Q5"/>
<dbReference type="Pfam" id="PF07690">
    <property type="entry name" value="MFS_1"/>
    <property type="match status" value="1"/>
</dbReference>
<proteinExistence type="predicted"/>
<keyword evidence="4 6" id="KW-1133">Transmembrane helix</keyword>
<evidence type="ECO:0000256" key="5">
    <source>
        <dbReference type="ARBA" id="ARBA00023136"/>
    </source>
</evidence>
<feature type="transmembrane region" description="Helical" evidence="6">
    <location>
        <begin position="621"/>
        <end position="643"/>
    </location>
</feature>
<dbReference type="PRINTS" id="PR00080">
    <property type="entry name" value="SDRFAMILY"/>
</dbReference>